<dbReference type="RefSeq" id="WP_267769403.1">
    <property type="nucleotide sequence ID" value="NZ_JAPNKE010000002.1"/>
</dbReference>
<protein>
    <submittedName>
        <fullName evidence="2">Uncharacterized protein</fullName>
    </submittedName>
</protein>
<comment type="caution">
    <text evidence="2">The sequence shown here is derived from an EMBL/GenBank/DDBJ whole genome shotgun (WGS) entry which is preliminary data.</text>
</comment>
<keyword evidence="3" id="KW-1185">Reference proteome</keyword>
<dbReference type="EMBL" id="JAPNKE010000002">
    <property type="protein sequence ID" value="MCY1006945.1"/>
    <property type="molecule type" value="Genomic_DNA"/>
</dbReference>
<organism evidence="2 3">
    <name type="scientific">Nannocystis pusilla</name>
    <dbReference type="NCBI Taxonomy" id="889268"/>
    <lineage>
        <taxon>Bacteria</taxon>
        <taxon>Pseudomonadati</taxon>
        <taxon>Myxococcota</taxon>
        <taxon>Polyangia</taxon>
        <taxon>Nannocystales</taxon>
        <taxon>Nannocystaceae</taxon>
        <taxon>Nannocystis</taxon>
    </lineage>
</organism>
<evidence type="ECO:0000313" key="2">
    <source>
        <dbReference type="EMBL" id="MCY1006945.1"/>
    </source>
</evidence>
<gene>
    <name evidence="2" type="ORF">OV079_15550</name>
</gene>
<reference evidence="2" key="1">
    <citation type="submission" date="2022-11" db="EMBL/GenBank/DDBJ databases">
        <title>Minimal conservation of predation-associated metabolite biosynthetic gene clusters underscores biosynthetic potential of Myxococcota including descriptions for ten novel species: Archangium lansinium sp. nov., Myxococcus landrumus sp. nov., Nannocystis bai.</title>
        <authorList>
            <person name="Ahearne A."/>
            <person name="Stevens C."/>
            <person name="Phillips K."/>
        </authorList>
    </citation>
    <scope>NUCLEOTIDE SEQUENCE</scope>
    <source>
        <strain evidence="2">Na p29</strain>
    </source>
</reference>
<proteinExistence type="predicted"/>
<dbReference type="AlphaFoldDB" id="A0A9X3EPP8"/>
<feature type="region of interest" description="Disordered" evidence="1">
    <location>
        <begin position="1"/>
        <end position="20"/>
    </location>
</feature>
<sequence length="57" mass="6152">MGRHRSWGQNNTNLGEPYWAAPTAVPSPSGTRILFGSDWGGGETVDAYVVELPSYTP</sequence>
<evidence type="ECO:0000313" key="3">
    <source>
        <dbReference type="Proteomes" id="UP001150924"/>
    </source>
</evidence>
<dbReference type="Proteomes" id="UP001150924">
    <property type="component" value="Unassembled WGS sequence"/>
</dbReference>
<accession>A0A9X3EPP8</accession>
<evidence type="ECO:0000256" key="1">
    <source>
        <dbReference type="SAM" id="MobiDB-lite"/>
    </source>
</evidence>
<name>A0A9X3EPP8_9BACT</name>